<dbReference type="Pfam" id="PF05050">
    <property type="entry name" value="Methyltransf_21"/>
    <property type="match status" value="1"/>
</dbReference>
<dbReference type="NCBIfam" id="TIGR01444">
    <property type="entry name" value="fkbM_fam"/>
    <property type="match status" value="1"/>
</dbReference>
<dbReference type="Proteomes" id="UP001347796">
    <property type="component" value="Unassembled WGS sequence"/>
</dbReference>
<sequence length="316" mass="36410">MMILLFCTLRHLSLESSRPLKHIEYIDNFDKPVNKDQAHILRWVNKKWKRLSNYCGGNYKFLKANLKSPSGETPIFVHELSDDASVSGMLFRNGMWDPDNLNLIHTYLLENPDMAFIDLGSHVGTFSLMAAKLGRQVLSVDPLRENVLRLCKSIEAGGLTDNIIVFFTAVSNTYSQFTFQRDHANIGGTRLSDKKVSIAINESVIDSEVINTVHLDDLLPLVNFKRAFMKMDVEEHELQVLKGGIHFLDTVDVPYILMEWFWHKKATGQFGQDIIEYLAVRDYKPYTPSINAEKLLRLEDYRRWPIDVLWKKTSSN</sequence>
<evidence type="ECO:0000259" key="1">
    <source>
        <dbReference type="Pfam" id="PF05050"/>
    </source>
</evidence>
<gene>
    <name evidence="2" type="ORF">SNE40_003468</name>
</gene>
<comment type="caution">
    <text evidence="2">The sequence shown here is derived from an EMBL/GenBank/DDBJ whole genome shotgun (WGS) entry which is preliminary data.</text>
</comment>
<name>A0AAN8K324_PATCE</name>
<dbReference type="PANTHER" id="PTHR34203:SF15">
    <property type="entry name" value="SLL1173 PROTEIN"/>
    <property type="match status" value="1"/>
</dbReference>
<evidence type="ECO:0000313" key="3">
    <source>
        <dbReference type="Proteomes" id="UP001347796"/>
    </source>
</evidence>
<proteinExistence type="predicted"/>
<dbReference type="Gene3D" id="3.40.50.150">
    <property type="entry name" value="Vaccinia Virus protein VP39"/>
    <property type="match status" value="1"/>
</dbReference>
<dbReference type="InterPro" id="IPR006342">
    <property type="entry name" value="FkbM_mtfrase"/>
</dbReference>
<dbReference type="InterPro" id="IPR029063">
    <property type="entry name" value="SAM-dependent_MTases_sf"/>
</dbReference>
<feature type="domain" description="Methyltransferase FkbM" evidence="1">
    <location>
        <begin position="118"/>
        <end position="284"/>
    </location>
</feature>
<dbReference type="SUPFAM" id="SSF53335">
    <property type="entry name" value="S-adenosyl-L-methionine-dependent methyltransferases"/>
    <property type="match status" value="1"/>
</dbReference>
<accession>A0AAN8K324</accession>
<dbReference type="InterPro" id="IPR052514">
    <property type="entry name" value="SAM-dependent_MTase"/>
</dbReference>
<dbReference type="EMBL" id="JAZGQO010000002">
    <property type="protein sequence ID" value="KAK6191888.1"/>
    <property type="molecule type" value="Genomic_DNA"/>
</dbReference>
<organism evidence="2 3">
    <name type="scientific">Patella caerulea</name>
    <name type="common">Rayed Mediterranean limpet</name>
    <dbReference type="NCBI Taxonomy" id="87958"/>
    <lineage>
        <taxon>Eukaryota</taxon>
        <taxon>Metazoa</taxon>
        <taxon>Spiralia</taxon>
        <taxon>Lophotrochozoa</taxon>
        <taxon>Mollusca</taxon>
        <taxon>Gastropoda</taxon>
        <taxon>Patellogastropoda</taxon>
        <taxon>Patelloidea</taxon>
        <taxon>Patellidae</taxon>
        <taxon>Patella</taxon>
    </lineage>
</organism>
<evidence type="ECO:0000313" key="2">
    <source>
        <dbReference type="EMBL" id="KAK6191888.1"/>
    </source>
</evidence>
<protein>
    <recommendedName>
        <fullName evidence="1">Methyltransferase FkbM domain-containing protein</fullName>
    </recommendedName>
</protein>
<dbReference type="PANTHER" id="PTHR34203">
    <property type="entry name" value="METHYLTRANSFERASE, FKBM FAMILY PROTEIN"/>
    <property type="match status" value="1"/>
</dbReference>
<dbReference type="AlphaFoldDB" id="A0AAN8K324"/>
<reference evidence="2 3" key="1">
    <citation type="submission" date="2024-01" db="EMBL/GenBank/DDBJ databases">
        <title>The genome of the rayed Mediterranean limpet Patella caerulea (Linnaeus, 1758).</title>
        <authorList>
            <person name="Anh-Thu Weber A."/>
            <person name="Halstead-Nussloch G."/>
        </authorList>
    </citation>
    <scope>NUCLEOTIDE SEQUENCE [LARGE SCALE GENOMIC DNA]</scope>
    <source>
        <strain evidence="2">AATW-2023a</strain>
        <tissue evidence="2">Whole specimen</tissue>
    </source>
</reference>
<keyword evidence="3" id="KW-1185">Reference proteome</keyword>